<dbReference type="CDD" id="cd00171">
    <property type="entry name" value="Sec7"/>
    <property type="match status" value="1"/>
</dbReference>
<dbReference type="AlphaFoldDB" id="X6LR68"/>
<dbReference type="FunFam" id="1.10.1000.11:FF:000002">
    <property type="entry name" value="Cytohesin 1"/>
    <property type="match status" value="1"/>
</dbReference>
<dbReference type="GO" id="GO:0005085">
    <property type="term" value="F:guanyl-nucleotide exchange factor activity"/>
    <property type="evidence" value="ECO:0007669"/>
    <property type="project" value="InterPro"/>
</dbReference>
<feature type="region of interest" description="Disordered" evidence="1">
    <location>
        <begin position="155"/>
        <end position="195"/>
    </location>
</feature>
<dbReference type="GO" id="GO:0032012">
    <property type="term" value="P:regulation of ARF protein signal transduction"/>
    <property type="evidence" value="ECO:0007669"/>
    <property type="project" value="InterPro"/>
</dbReference>
<feature type="compositionally biased region" description="Basic and acidic residues" evidence="1">
    <location>
        <begin position="165"/>
        <end position="177"/>
    </location>
</feature>
<dbReference type="Pfam" id="PF01369">
    <property type="entry name" value="Sec7"/>
    <property type="match status" value="1"/>
</dbReference>
<protein>
    <recommendedName>
        <fullName evidence="3">SEC7 domain-containing protein</fullName>
    </recommendedName>
</protein>
<dbReference type="Gene3D" id="1.10.1000.11">
    <property type="entry name" value="Arf Nucleotide-binding Site Opener,domain 2"/>
    <property type="match status" value="1"/>
</dbReference>
<keyword evidence="2" id="KW-1133">Transmembrane helix</keyword>
<dbReference type="SMART" id="SM00222">
    <property type="entry name" value="Sec7"/>
    <property type="match status" value="1"/>
</dbReference>
<keyword evidence="5" id="KW-1185">Reference proteome</keyword>
<accession>X6LR68</accession>
<dbReference type="PANTHER" id="PTHR10663:SF375">
    <property type="entry name" value="LD29171P"/>
    <property type="match status" value="1"/>
</dbReference>
<dbReference type="SUPFAM" id="SSF48425">
    <property type="entry name" value="Sec7 domain"/>
    <property type="match status" value="1"/>
</dbReference>
<evidence type="ECO:0000313" key="4">
    <source>
        <dbReference type="EMBL" id="ETO03245.1"/>
    </source>
</evidence>
<name>X6LR68_RETFI</name>
<feature type="domain" description="SEC7" evidence="3">
    <location>
        <begin position="232"/>
        <end position="433"/>
    </location>
</feature>
<evidence type="ECO:0000259" key="3">
    <source>
        <dbReference type="PROSITE" id="PS50190"/>
    </source>
</evidence>
<dbReference type="InterPro" id="IPR000904">
    <property type="entry name" value="Sec7_dom"/>
</dbReference>
<dbReference type="Gene3D" id="1.10.220.20">
    <property type="match status" value="1"/>
</dbReference>
<evidence type="ECO:0000256" key="1">
    <source>
        <dbReference type="SAM" id="MobiDB-lite"/>
    </source>
</evidence>
<evidence type="ECO:0000313" key="5">
    <source>
        <dbReference type="Proteomes" id="UP000023152"/>
    </source>
</evidence>
<proteinExistence type="predicted"/>
<dbReference type="InterPro" id="IPR032691">
    <property type="entry name" value="Mon2/Sec7/BIG1-like_HUS"/>
</dbReference>
<comment type="caution">
    <text evidence="4">The sequence shown here is derived from an EMBL/GenBank/DDBJ whole genome shotgun (WGS) entry which is preliminary data.</text>
</comment>
<dbReference type="PANTHER" id="PTHR10663">
    <property type="entry name" value="GUANYL-NUCLEOTIDE EXCHANGE FACTOR"/>
    <property type="match status" value="1"/>
</dbReference>
<dbReference type="Proteomes" id="UP000023152">
    <property type="component" value="Unassembled WGS sequence"/>
</dbReference>
<keyword evidence="2" id="KW-0812">Transmembrane</keyword>
<organism evidence="4 5">
    <name type="scientific">Reticulomyxa filosa</name>
    <dbReference type="NCBI Taxonomy" id="46433"/>
    <lineage>
        <taxon>Eukaryota</taxon>
        <taxon>Sar</taxon>
        <taxon>Rhizaria</taxon>
        <taxon>Retaria</taxon>
        <taxon>Foraminifera</taxon>
        <taxon>Monothalamids</taxon>
        <taxon>Reticulomyxidae</taxon>
        <taxon>Reticulomyxa</taxon>
    </lineage>
</organism>
<gene>
    <name evidence="4" type="ORF">RFI_34163</name>
</gene>
<dbReference type="Pfam" id="PF12783">
    <property type="entry name" value="Sec7-like_HUS"/>
    <property type="match status" value="1"/>
</dbReference>
<dbReference type="OrthoDB" id="430364at2759"/>
<dbReference type="InterPro" id="IPR023394">
    <property type="entry name" value="Sec7_C_sf"/>
</dbReference>
<reference evidence="4 5" key="1">
    <citation type="journal article" date="2013" name="Curr. Biol.">
        <title>The Genome of the Foraminiferan Reticulomyxa filosa.</title>
        <authorList>
            <person name="Glockner G."/>
            <person name="Hulsmann N."/>
            <person name="Schleicher M."/>
            <person name="Noegel A.A."/>
            <person name="Eichinger L."/>
            <person name="Gallinger C."/>
            <person name="Pawlowski J."/>
            <person name="Sierra R."/>
            <person name="Euteneuer U."/>
            <person name="Pillet L."/>
            <person name="Moustafa A."/>
            <person name="Platzer M."/>
            <person name="Groth M."/>
            <person name="Szafranski K."/>
            <person name="Schliwa M."/>
        </authorList>
    </citation>
    <scope>NUCLEOTIDE SEQUENCE [LARGE SCALE GENOMIC DNA]</scope>
</reference>
<evidence type="ECO:0000256" key="2">
    <source>
        <dbReference type="SAM" id="Phobius"/>
    </source>
</evidence>
<keyword evidence="2" id="KW-0472">Membrane</keyword>
<sequence length="522" mass="59896">MAMATFKTVVQRFKQQLKSEIGILFDSFLLLINSPNSTYTQKLEVLKTLEDISADGNTTVSLFLNYDCSDEAASPKVFQRIISTIENIGQSKLESRDWINPEEADDLKHAALSCFVRIIEGLLQWKDHMIEKDEHMDTREESRSKSGTLTCTITESSALPPTHSHPSDLADDSHPSNDHGLTGSSPDIAAETTPMASSTTSVIHKVALEKELSLTNIPSATQLLHKSDYQEKFERHTKKQATLRTGVVKFNIEPKHVCLFFTMTLHIYVKGIKYLVENGFLKEEVPMIAEFLLTQSHLSKIQIGEYLGGEKPFNQQVMHEYINRIHFEQLDFVDALRTLCASFLLPGEGQKIDRILQRFAARYCEQNSDVFPNADIAYILAYSCILLHVNVHSPKVKKKMTKDEFVSQTKGATKDETLSTELLSQIYDNIVAKEMKLPGHSESDDSRDKEDRLSSRQKLDLLRVQSRRMIKDIKEKIKMTRQQKIHERFVDVHDVELYFYFYFYLYLYLHCCQLLLIVTNCY</sequence>
<feature type="transmembrane region" description="Helical" evidence="2">
    <location>
        <begin position="497"/>
        <end position="518"/>
    </location>
</feature>
<dbReference type="InterPro" id="IPR035999">
    <property type="entry name" value="Sec7_dom_sf"/>
</dbReference>
<dbReference type="EMBL" id="ASPP01033842">
    <property type="protein sequence ID" value="ETO03245.1"/>
    <property type="molecule type" value="Genomic_DNA"/>
</dbReference>
<dbReference type="PROSITE" id="PS50190">
    <property type="entry name" value="SEC7"/>
    <property type="match status" value="1"/>
</dbReference>